<dbReference type="InterPro" id="IPR005656">
    <property type="entry name" value="MmgE_PrpD"/>
</dbReference>
<reference evidence="4 5" key="1">
    <citation type="submission" date="2014-07" db="EMBL/GenBank/DDBJ databases">
        <title>Genome Sequence of Rhodococcus opacus Strain R7, a Biodegrader of Mono- and Polycyclic Aromatic Hydrocarbons.</title>
        <authorList>
            <person name="Di Gennaro P."/>
            <person name="Zampolli J."/>
            <person name="Presti I."/>
            <person name="Cappelletti M."/>
            <person name="D'Ursi P."/>
            <person name="Orro A."/>
            <person name="Mezzelani A."/>
            <person name="Milanesi L."/>
        </authorList>
    </citation>
    <scope>NUCLEOTIDE SEQUENCE [LARGE SCALE GENOMIC DNA]</scope>
    <source>
        <strain evidence="4 5">R7</strain>
    </source>
</reference>
<dbReference type="InterPro" id="IPR036148">
    <property type="entry name" value="MmgE/PrpD_sf"/>
</dbReference>
<dbReference type="InterPro" id="IPR042183">
    <property type="entry name" value="MmgE/PrpD_sf_1"/>
</dbReference>
<proteinExistence type="inferred from homology"/>
<gene>
    <name evidence="4" type="ORF">EP51_00365</name>
</gene>
<dbReference type="EMBL" id="CP008947">
    <property type="protein sequence ID" value="AII03202.1"/>
    <property type="molecule type" value="Genomic_DNA"/>
</dbReference>
<dbReference type="PANTHER" id="PTHR16943">
    <property type="entry name" value="2-METHYLCITRATE DEHYDRATASE-RELATED"/>
    <property type="match status" value="1"/>
</dbReference>
<dbReference type="SUPFAM" id="SSF103378">
    <property type="entry name" value="2-methylcitrate dehydratase PrpD"/>
    <property type="match status" value="1"/>
</dbReference>
<dbReference type="GO" id="GO:0016829">
    <property type="term" value="F:lyase activity"/>
    <property type="evidence" value="ECO:0007669"/>
    <property type="project" value="InterPro"/>
</dbReference>
<dbReference type="PANTHER" id="PTHR16943:SF8">
    <property type="entry name" value="2-METHYLCITRATE DEHYDRATASE"/>
    <property type="match status" value="1"/>
</dbReference>
<dbReference type="Gene3D" id="1.10.4100.10">
    <property type="entry name" value="2-methylcitrate dehydratase PrpD"/>
    <property type="match status" value="1"/>
</dbReference>
<dbReference type="RefSeq" id="WP_158461185.1">
    <property type="nucleotide sequence ID" value="NZ_CP008947.1"/>
</dbReference>
<dbReference type="eggNOG" id="COG2079">
    <property type="taxonomic scope" value="Bacteria"/>
</dbReference>
<dbReference type="Pfam" id="PF03972">
    <property type="entry name" value="MmgE_PrpD_N"/>
    <property type="match status" value="1"/>
</dbReference>
<accession>A0A076EDL1</accession>
<dbReference type="InterPro" id="IPR045336">
    <property type="entry name" value="MmgE_PrpD_N"/>
</dbReference>
<evidence type="ECO:0000256" key="1">
    <source>
        <dbReference type="ARBA" id="ARBA00006174"/>
    </source>
</evidence>
<name>A0A076EDL1_RHOOP</name>
<feature type="domain" description="MmgE/PrpD N-terminal" evidence="2">
    <location>
        <begin position="35"/>
        <end position="280"/>
    </location>
</feature>
<dbReference type="InterPro" id="IPR042188">
    <property type="entry name" value="MmgE/PrpD_sf_2"/>
</dbReference>
<evidence type="ECO:0008006" key="6">
    <source>
        <dbReference type="Google" id="ProtNLM"/>
    </source>
</evidence>
<sequence length="491" mass="51068">MTLKSGEDDTDPRTAATGAAEVRVRGPLGGSALMEQLASHCVSAAAGSPADSPAMTRAKECVLDLLTLALGGTRTEVGQMALRSRSAPFFPDRSDVRGCSVAGIPTSLSPGDAAGVNGLLGHALQCNDGMRRAHGHPGIAVIPAVLAAAQLTDADGPTFLRGVIAGYETFGRVGAAINPAHLSLGFHPSGTVGALAAAAGASSVLAPGDLNQIQNSMALAGSVSGGLMEYSHYGDMSSYFVGGNAARVGIDAALLARAGMMGPLTVLEGTYGMAATMANRTLHESELTDIKEDGPHILQTYTKLFPSCRHTHSAIEAALYLRNELPPANDIESVQIEVYRLAVDECNRPTAASLAGAESSLQMTVAAALVHGDLSLEHRSYERYLDDRVQALSRRVTVVHDPGLDAALPDQRPARLTVRTAAGGTARAQVDLPRGEPEQPLTWQTLTGKAWSACSGVLTREQFTRLESAVASLDRPGSLRQLTNALASNPL</sequence>
<dbReference type="InterPro" id="IPR045337">
    <property type="entry name" value="MmgE_PrpD_C"/>
</dbReference>
<evidence type="ECO:0000313" key="4">
    <source>
        <dbReference type="EMBL" id="AII03202.1"/>
    </source>
</evidence>
<evidence type="ECO:0000259" key="3">
    <source>
        <dbReference type="Pfam" id="PF19305"/>
    </source>
</evidence>
<dbReference type="Pfam" id="PF19305">
    <property type="entry name" value="MmgE_PrpD_C"/>
    <property type="match status" value="1"/>
</dbReference>
<evidence type="ECO:0000313" key="5">
    <source>
        <dbReference type="Proteomes" id="UP000028488"/>
    </source>
</evidence>
<comment type="similarity">
    <text evidence="1">Belongs to the PrpD family.</text>
</comment>
<feature type="domain" description="MmgE/PrpD C-terminal" evidence="3">
    <location>
        <begin position="305"/>
        <end position="474"/>
    </location>
</feature>
<protein>
    <recommendedName>
        <fullName evidence="6">2-methylcitrate dehydratase PrpD</fullName>
    </recommendedName>
</protein>
<dbReference type="AlphaFoldDB" id="A0A076EDL1"/>
<dbReference type="Gene3D" id="3.30.1330.120">
    <property type="entry name" value="2-methylcitrate dehydratase PrpD"/>
    <property type="match status" value="1"/>
</dbReference>
<dbReference type="Proteomes" id="UP000028488">
    <property type="component" value="Chromosome"/>
</dbReference>
<organism evidence="4 5">
    <name type="scientific">Rhodococcus opacus</name>
    <name type="common">Nocardia opaca</name>
    <dbReference type="NCBI Taxonomy" id="37919"/>
    <lineage>
        <taxon>Bacteria</taxon>
        <taxon>Bacillati</taxon>
        <taxon>Actinomycetota</taxon>
        <taxon>Actinomycetes</taxon>
        <taxon>Mycobacteriales</taxon>
        <taxon>Nocardiaceae</taxon>
        <taxon>Rhodococcus</taxon>
    </lineage>
</organism>
<evidence type="ECO:0000259" key="2">
    <source>
        <dbReference type="Pfam" id="PF03972"/>
    </source>
</evidence>